<gene>
    <name evidence="1" type="ORF">BV22DRAFT_13181</name>
</gene>
<comment type="caution">
    <text evidence="1">The sequence shown here is derived from an EMBL/GenBank/DDBJ whole genome shotgun (WGS) entry which is preliminary data.</text>
</comment>
<organism evidence="1 2">
    <name type="scientific">Leucogyrophana mollusca</name>
    <dbReference type="NCBI Taxonomy" id="85980"/>
    <lineage>
        <taxon>Eukaryota</taxon>
        <taxon>Fungi</taxon>
        <taxon>Dikarya</taxon>
        <taxon>Basidiomycota</taxon>
        <taxon>Agaricomycotina</taxon>
        <taxon>Agaricomycetes</taxon>
        <taxon>Agaricomycetidae</taxon>
        <taxon>Boletales</taxon>
        <taxon>Boletales incertae sedis</taxon>
        <taxon>Leucogyrophana</taxon>
    </lineage>
</organism>
<keyword evidence="2" id="KW-1185">Reference proteome</keyword>
<sequence length="188" mass="21385">MVPIRRFDLLRRIPARRGVYATNLSISKLSTRSHVQFIQTIHATSLFLQVSCLSAFEQSPGDLGQGRHLISAAPRDTDLRRILICTSKIQSELEMRGRDRLRQRQAEEIQETTISADYRGSVYPERRSGILSCPFVSFISLLYKRRARSSSRGRNSAISMFQLFAFPCAYIIELYCTAGRYLASSQGK</sequence>
<reference evidence="1" key="1">
    <citation type="journal article" date="2021" name="New Phytol.">
        <title>Evolutionary innovations through gain and loss of genes in the ectomycorrhizal Boletales.</title>
        <authorList>
            <person name="Wu G."/>
            <person name="Miyauchi S."/>
            <person name="Morin E."/>
            <person name="Kuo A."/>
            <person name="Drula E."/>
            <person name="Varga T."/>
            <person name="Kohler A."/>
            <person name="Feng B."/>
            <person name="Cao Y."/>
            <person name="Lipzen A."/>
            <person name="Daum C."/>
            <person name="Hundley H."/>
            <person name="Pangilinan J."/>
            <person name="Johnson J."/>
            <person name="Barry K."/>
            <person name="LaButti K."/>
            <person name="Ng V."/>
            <person name="Ahrendt S."/>
            <person name="Min B."/>
            <person name="Choi I.G."/>
            <person name="Park H."/>
            <person name="Plett J.M."/>
            <person name="Magnuson J."/>
            <person name="Spatafora J.W."/>
            <person name="Nagy L.G."/>
            <person name="Henrissat B."/>
            <person name="Grigoriev I.V."/>
            <person name="Yang Z.L."/>
            <person name="Xu J."/>
            <person name="Martin F.M."/>
        </authorList>
    </citation>
    <scope>NUCLEOTIDE SEQUENCE</scope>
    <source>
        <strain evidence="1">KUC20120723A-06</strain>
    </source>
</reference>
<dbReference type="Proteomes" id="UP000790709">
    <property type="component" value="Unassembled WGS sequence"/>
</dbReference>
<accession>A0ACB8C1S0</accession>
<name>A0ACB8C1S0_9AGAM</name>
<dbReference type="EMBL" id="MU266327">
    <property type="protein sequence ID" value="KAH7931373.1"/>
    <property type="molecule type" value="Genomic_DNA"/>
</dbReference>
<proteinExistence type="predicted"/>
<protein>
    <submittedName>
        <fullName evidence="1">Uncharacterized protein</fullName>
    </submittedName>
</protein>
<evidence type="ECO:0000313" key="2">
    <source>
        <dbReference type="Proteomes" id="UP000790709"/>
    </source>
</evidence>
<evidence type="ECO:0000313" key="1">
    <source>
        <dbReference type="EMBL" id="KAH7931373.1"/>
    </source>
</evidence>